<dbReference type="Proteomes" id="UP000746595">
    <property type="component" value="Unassembled WGS sequence"/>
</dbReference>
<gene>
    <name evidence="1" type="ORF">HED64_15985</name>
</gene>
<dbReference type="RefSeq" id="WP_168152989.1">
    <property type="nucleotide sequence ID" value="NZ_JAAWVT010000009.1"/>
</dbReference>
<evidence type="ECO:0000313" key="2">
    <source>
        <dbReference type="Proteomes" id="UP000746595"/>
    </source>
</evidence>
<organism evidence="1 2">
    <name type="scientific">Paeniglutamicibacter terrestris</name>
    <dbReference type="NCBI Taxonomy" id="2723403"/>
    <lineage>
        <taxon>Bacteria</taxon>
        <taxon>Bacillati</taxon>
        <taxon>Actinomycetota</taxon>
        <taxon>Actinomycetes</taxon>
        <taxon>Micrococcales</taxon>
        <taxon>Micrococcaceae</taxon>
        <taxon>Paeniglutamicibacter</taxon>
    </lineage>
</organism>
<evidence type="ECO:0000313" key="1">
    <source>
        <dbReference type="EMBL" id="NKG22198.1"/>
    </source>
</evidence>
<name>A0ABX1G7E9_9MICC</name>
<comment type="caution">
    <text evidence="1">The sequence shown here is derived from an EMBL/GenBank/DDBJ whole genome shotgun (WGS) entry which is preliminary data.</text>
</comment>
<keyword evidence="2" id="KW-1185">Reference proteome</keyword>
<accession>A0ABX1G7E9</accession>
<proteinExistence type="predicted"/>
<reference evidence="1 2" key="1">
    <citation type="submission" date="2020-04" db="EMBL/GenBank/DDBJ databases">
        <title>Paeniglutamicibacter sp. ANT13_2, a novel actinomycete isolated from sediment in Antarctica.</title>
        <authorList>
            <person name="Sakdapetsiri C."/>
            <person name="Pinyakong O."/>
        </authorList>
    </citation>
    <scope>NUCLEOTIDE SEQUENCE [LARGE SCALE GENOMIC DNA]</scope>
    <source>
        <strain evidence="1 2">ANT13_2</strain>
    </source>
</reference>
<protein>
    <submittedName>
        <fullName evidence="1">Uncharacterized protein</fullName>
    </submittedName>
</protein>
<sequence>MATVTGNLKDIGGVAMANRNGIVKFTLNAGNITASGGGIRPENTQTVTPGSDGTFSTNLEPTVSMLRDAWYTVRIEWLDEEGNLIAYLDFQIRVPAGGGTLSELANLTGIGSGPGGGANPWIWWVGLTPPPARGYIWNYLDPADPDRETGPIPELTLGDIITRWW</sequence>
<dbReference type="EMBL" id="JAAWVT010000009">
    <property type="protein sequence ID" value="NKG22198.1"/>
    <property type="molecule type" value="Genomic_DNA"/>
</dbReference>